<dbReference type="HOGENOM" id="CLU_086902_2_2_12"/>
<evidence type="ECO:0000313" key="6">
    <source>
        <dbReference type="EMBL" id="AEF84340.1"/>
    </source>
</evidence>
<dbReference type="Gene3D" id="1.20.120.50">
    <property type="entry name" value="Hemerythrin-like"/>
    <property type="match status" value="1"/>
</dbReference>
<sequence>MESEDLVKWEDRYSVGIQLMDDQHKELIRLTNELYKSCLASDEAARAYFTTTIKATVDYVKYHFAAEEKLLENIKYPDIGNHKKWHESFVKQVLEDAQNFEDGKKFVPNTFVRFLKDWILSHIAVEDQNYALYIQNLKKQGVLAETIGM</sequence>
<reference evidence="6 7" key="2">
    <citation type="journal article" date="2011" name="ISME J.">
        <title>RNA-seq reveals cooperative metabolic interactions between two termite-gut spirochete species in co-culture.</title>
        <authorList>
            <person name="Rosenthal A.Z."/>
            <person name="Matson E.G."/>
            <person name="Eldar A."/>
            <person name="Leadbetter J.R."/>
        </authorList>
    </citation>
    <scope>NUCLEOTIDE SEQUENCE [LARGE SCALE GENOMIC DNA]</scope>
    <source>
        <strain evidence="7">ATCC BAA-887 / DSM 12427 / ZAS-2</strain>
    </source>
</reference>
<dbReference type="Pfam" id="PF01814">
    <property type="entry name" value="Hemerythrin"/>
    <property type="match status" value="1"/>
</dbReference>
<evidence type="ECO:0000256" key="2">
    <source>
        <dbReference type="ARBA" id="ARBA00022621"/>
    </source>
</evidence>
<dbReference type="SUPFAM" id="SSF47188">
    <property type="entry name" value="Hemerythrin-like"/>
    <property type="match status" value="1"/>
</dbReference>
<feature type="domain" description="Hemerythrin-like" evidence="5">
    <location>
        <begin position="16"/>
        <end position="130"/>
    </location>
</feature>
<gene>
    <name evidence="6" type="ordered locus">TREPR_1778</name>
</gene>
<protein>
    <submittedName>
        <fullName evidence="6">Hemerythrin family protein</fullName>
    </submittedName>
</protein>
<dbReference type="PANTHER" id="PTHR37164:SF1">
    <property type="entry name" value="BACTERIOHEMERYTHRIN"/>
    <property type="match status" value="1"/>
</dbReference>
<dbReference type="InterPro" id="IPR012312">
    <property type="entry name" value="Hemerythrin-like"/>
</dbReference>
<keyword evidence="2" id="KW-0561">Oxygen transport</keyword>
<dbReference type="AlphaFoldDB" id="F5YM12"/>
<dbReference type="InterPro" id="IPR035938">
    <property type="entry name" value="Hemerythrin-like_sf"/>
</dbReference>
<dbReference type="eggNOG" id="COG2703">
    <property type="taxonomic scope" value="Bacteria"/>
</dbReference>
<name>F5YM12_TREPZ</name>
<reference evidence="7" key="1">
    <citation type="submission" date="2009-12" db="EMBL/GenBank/DDBJ databases">
        <title>Complete sequence of Treponema primitia strain ZAS-2.</title>
        <authorList>
            <person name="Tetu S.G."/>
            <person name="Matson E."/>
            <person name="Ren Q."/>
            <person name="Seshadri R."/>
            <person name="Elbourne L."/>
            <person name="Hassan K.A."/>
            <person name="Durkin A."/>
            <person name="Radune D."/>
            <person name="Mohamoud Y."/>
            <person name="Shay R."/>
            <person name="Jin S."/>
            <person name="Zhang X."/>
            <person name="Lucey K."/>
            <person name="Ballor N.R."/>
            <person name="Ottesen E."/>
            <person name="Rosenthal R."/>
            <person name="Allen A."/>
            <person name="Leadbetter J.R."/>
            <person name="Paulsen I.T."/>
        </authorList>
    </citation>
    <scope>NUCLEOTIDE SEQUENCE [LARGE SCALE GENOMIC DNA]</scope>
    <source>
        <strain evidence="7">ATCC BAA-887 / DSM 12427 / ZAS-2</strain>
    </source>
</reference>
<keyword evidence="2" id="KW-0813">Transport</keyword>
<organism evidence="6 7">
    <name type="scientific">Treponema primitia (strain ATCC BAA-887 / DSM 12427 / ZAS-2)</name>
    <dbReference type="NCBI Taxonomy" id="545694"/>
    <lineage>
        <taxon>Bacteria</taxon>
        <taxon>Pseudomonadati</taxon>
        <taxon>Spirochaetota</taxon>
        <taxon>Spirochaetia</taxon>
        <taxon>Spirochaetales</taxon>
        <taxon>Treponemataceae</taxon>
        <taxon>Treponema</taxon>
    </lineage>
</organism>
<dbReference type="InterPro" id="IPR016131">
    <property type="entry name" value="Haemerythrin_Fe_BS"/>
</dbReference>
<evidence type="ECO:0000313" key="7">
    <source>
        <dbReference type="Proteomes" id="UP000009223"/>
    </source>
</evidence>
<dbReference type="NCBIfam" id="NF033749">
    <property type="entry name" value="bact_hemeryth"/>
    <property type="match status" value="1"/>
</dbReference>
<evidence type="ECO:0000256" key="4">
    <source>
        <dbReference type="ARBA" id="ARBA00023004"/>
    </source>
</evidence>
<dbReference type="GO" id="GO:0005344">
    <property type="term" value="F:oxygen carrier activity"/>
    <property type="evidence" value="ECO:0007669"/>
    <property type="project" value="UniProtKB-KW"/>
</dbReference>
<dbReference type="CDD" id="cd12107">
    <property type="entry name" value="Hemerythrin"/>
    <property type="match status" value="1"/>
</dbReference>
<evidence type="ECO:0000259" key="5">
    <source>
        <dbReference type="Pfam" id="PF01814"/>
    </source>
</evidence>
<dbReference type="InterPro" id="IPR012827">
    <property type="entry name" value="Hemerythrin_metal-bd"/>
</dbReference>
<accession>F5YM12</accession>
<dbReference type="OrthoDB" id="9797092at2"/>
<dbReference type="GO" id="GO:0046872">
    <property type="term" value="F:metal ion binding"/>
    <property type="evidence" value="ECO:0007669"/>
    <property type="project" value="UniProtKB-KW"/>
</dbReference>
<keyword evidence="3" id="KW-0479">Metal-binding</keyword>
<dbReference type="KEGG" id="tpi:TREPR_1778"/>
<dbReference type="Proteomes" id="UP000009223">
    <property type="component" value="Chromosome"/>
</dbReference>
<dbReference type="NCBIfam" id="TIGR02481">
    <property type="entry name" value="hemeryth_dom"/>
    <property type="match status" value="1"/>
</dbReference>
<evidence type="ECO:0000256" key="3">
    <source>
        <dbReference type="ARBA" id="ARBA00022723"/>
    </source>
</evidence>
<comment type="similarity">
    <text evidence="1">Belongs to the hemerythrin family.</text>
</comment>
<dbReference type="PROSITE" id="PS00550">
    <property type="entry name" value="HEMERYTHRINS"/>
    <property type="match status" value="1"/>
</dbReference>
<dbReference type="EMBL" id="CP001843">
    <property type="protein sequence ID" value="AEF84340.1"/>
    <property type="molecule type" value="Genomic_DNA"/>
</dbReference>
<dbReference type="PANTHER" id="PTHR37164">
    <property type="entry name" value="BACTERIOHEMERYTHRIN"/>
    <property type="match status" value="1"/>
</dbReference>
<keyword evidence="7" id="KW-1185">Reference proteome</keyword>
<dbReference type="RefSeq" id="WP_015708353.1">
    <property type="nucleotide sequence ID" value="NC_015578.1"/>
</dbReference>
<proteinExistence type="inferred from homology"/>
<dbReference type="InterPro" id="IPR050669">
    <property type="entry name" value="Hemerythrin"/>
</dbReference>
<evidence type="ECO:0000256" key="1">
    <source>
        <dbReference type="ARBA" id="ARBA00010587"/>
    </source>
</evidence>
<keyword evidence="4" id="KW-0408">Iron</keyword>